<organism evidence="1">
    <name type="scientific">candidate division WOR-3 bacterium</name>
    <dbReference type="NCBI Taxonomy" id="2052148"/>
    <lineage>
        <taxon>Bacteria</taxon>
        <taxon>Bacteria division WOR-3</taxon>
    </lineage>
</organism>
<protein>
    <submittedName>
        <fullName evidence="1">Uncharacterized protein</fullName>
    </submittedName>
</protein>
<accession>A0A7V0Z419</accession>
<dbReference type="EMBL" id="DSKY01000004">
    <property type="protein sequence ID" value="HDY58251.1"/>
    <property type="molecule type" value="Genomic_DNA"/>
</dbReference>
<reference evidence="1" key="1">
    <citation type="journal article" date="2020" name="mSystems">
        <title>Genome- and Community-Level Interaction Insights into Carbon Utilization and Element Cycling Functions of Hydrothermarchaeota in Hydrothermal Sediment.</title>
        <authorList>
            <person name="Zhou Z."/>
            <person name="Liu Y."/>
            <person name="Xu W."/>
            <person name="Pan J."/>
            <person name="Luo Z.H."/>
            <person name="Li M."/>
        </authorList>
    </citation>
    <scope>NUCLEOTIDE SEQUENCE [LARGE SCALE GENOMIC DNA]</scope>
    <source>
        <strain evidence="1">SpSt-258</strain>
    </source>
</reference>
<name>A0A7V0Z419_UNCW3</name>
<gene>
    <name evidence="1" type="ORF">ENP86_01660</name>
</gene>
<comment type="caution">
    <text evidence="1">The sequence shown here is derived from an EMBL/GenBank/DDBJ whole genome shotgun (WGS) entry which is preliminary data.</text>
</comment>
<dbReference type="AlphaFoldDB" id="A0A7V0Z419"/>
<evidence type="ECO:0000313" key="1">
    <source>
        <dbReference type="EMBL" id="HDY58251.1"/>
    </source>
</evidence>
<proteinExistence type="predicted"/>
<sequence length="60" mass="6777">MDKSIYRWSLSLECCSYYDASGRSMGISYGARVGEDLCPGVYFLCPKQNPGHIVRIVKVR</sequence>